<dbReference type="AlphaFoldDB" id="A0A7J7JW06"/>
<evidence type="ECO:0000313" key="2">
    <source>
        <dbReference type="Proteomes" id="UP000593567"/>
    </source>
</evidence>
<comment type="caution">
    <text evidence="1">The sequence shown here is derived from an EMBL/GenBank/DDBJ whole genome shotgun (WGS) entry which is preliminary data.</text>
</comment>
<reference evidence="1" key="1">
    <citation type="submission" date="2020-06" db="EMBL/GenBank/DDBJ databases">
        <title>Draft genome of Bugula neritina, a colonial animal packing powerful symbionts and potential medicines.</title>
        <authorList>
            <person name="Rayko M."/>
        </authorList>
    </citation>
    <scope>NUCLEOTIDE SEQUENCE [LARGE SCALE GENOMIC DNA]</scope>
    <source>
        <strain evidence="1">Kwan_BN1</strain>
    </source>
</reference>
<dbReference type="EMBL" id="VXIV02001686">
    <property type="protein sequence ID" value="KAF6030599.1"/>
    <property type="molecule type" value="Genomic_DNA"/>
</dbReference>
<keyword evidence="2" id="KW-1185">Reference proteome</keyword>
<sequence length="69" mass="7902">MQSKHKGSVIQQLSDCCYTVEFTSAEDAKKVLEQEMLQYKENKILVRSYDSFVEESTTPALASLIIVLW</sequence>
<proteinExistence type="predicted"/>
<evidence type="ECO:0000313" key="1">
    <source>
        <dbReference type="EMBL" id="KAF6030599.1"/>
    </source>
</evidence>
<gene>
    <name evidence="1" type="ORF">EB796_011096</name>
</gene>
<protein>
    <submittedName>
        <fullName evidence="1">Uncharacterized protein</fullName>
    </submittedName>
</protein>
<accession>A0A7J7JW06</accession>
<dbReference type="Proteomes" id="UP000593567">
    <property type="component" value="Unassembled WGS sequence"/>
</dbReference>
<name>A0A7J7JW06_BUGNE</name>
<organism evidence="1 2">
    <name type="scientific">Bugula neritina</name>
    <name type="common">Brown bryozoan</name>
    <name type="synonym">Sertularia neritina</name>
    <dbReference type="NCBI Taxonomy" id="10212"/>
    <lineage>
        <taxon>Eukaryota</taxon>
        <taxon>Metazoa</taxon>
        <taxon>Spiralia</taxon>
        <taxon>Lophotrochozoa</taxon>
        <taxon>Bryozoa</taxon>
        <taxon>Gymnolaemata</taxon>
        <taxon>Cheilostomatida</taxon>
        <taxon>Flustrina</taxon>
        <taxon>Buguloidea</taxon>
        <taxon>Bugulidae</taxon>
        <taxon>Bugula</taxon>
    </lineage>
</organism>